<reference evidence="3" key="2">
    <citation type="journal article" date="2021" name="Genome Biol. Evol.">
        <title>Developing a high-quality reference genome for a parasitic bivalve with doubly uniparental inheritance (Bivalvia: Unionida).</title>
        <authorList>
            <person name="Smith C.H."/>
        </authorList>
    </citation>
    <scope>NUCLEOTIDE SEQUENCE</scope>
    <source>
        <strain evidence="3">CHS0354</strain>
        <tissue evidence="3">Mantle</tissue>
    </source>
</reference>
<dbReference type="InterPro" id="IPR050111">
    <property type="entry name" value="C-type_lectin/snaclec_domain"/>
</dbReference>
<dbReference type="PROSITE" id="PS50041">
    <property type="entry name" value="C_TYPE_LECTIN_2"/>
    <property type="match status" value="2"/>
</dbReference>
<proteinExistence type="predicted"/>
<evidence type="ECO:0000313" key="3">
    <source>
        <dbReference type="EMBL" id="KAK3585794.1"/>
    </source>
</evidence>
<dbReference type="SMART" id="SM00034">
    <property type="entry name" value="CLECT"/>
    <property type="match status" value="2"/>
</dbReference>
<feature type="domain" description="C-type lectin" evidence="2">
    <location>
        <begin position="203"/>
        <end position="285"/>
    </location>
</feature>
<protein>
    <recommendedName>
        <fullName evidence="2">C-type lectin domain-containing protein</fullName>
    </recommendedName>
</protein>
<dbReference type="EMBL" id="JAEAOA010000663">
    <property type="protein sequence ID" value="KAK3585794.1"/>
    <property type="molecule type" value="Genomic_DNA"/>
</dbReference>
<dbReference type="CDD" id="cd00037">
    <property type="entry name" value="CLECT"/>
    <property type="match status" value="2"/>
</dbReference>
<reference evidence="3" key="1">
    <citation type="journal article" date="2021" name="Genome Biol. Evol.">
        <title>A High-Quality Reference Genome for a Parasitic Bivalve with Doubly Uniparental Inheritance (Bivalvia: Unionida).</title>
        <authorList>
            <person name="Smith C.H."/>
        </authorList>
    </citation>
    <scope>NUCLEOTIDE SEQUENCE</scope>
    <source>
        <strain evidence="3">CHS0354</strain>
    </source>
</reference>
<dbReference type="PANTHER" id="PTHR22803">
    <property type="entry name" value="MANNOSE, PHOSPHOLIPASE, LECTIN RECEPTOR RELATED"/>
    <property type="match status" value="1"/>
</dbReference>
<dbReference type="PROSITE" id="PS00615">
    <property type="entry name" value="C_TYPE_LECTIN_1"/>
    <property type="match status" value="1"/>
</dbReference>
<evidence type="ECO:0000259" key="2">
    <source>
        <dbReference type="PROSITE" id="PS50041"/>
    </source>
</evidence>
<evidence type="ECO:0000256" key="1">
    <source>
        <dbReference type="ARBA" id="ARBA00023157"/>
    </source>
</evidence>
<comment type="caution">
    <text evidence="3">The sequence shown here is derived from an EMBL/GenBank/DDBJ whole genome shotgun (WGS) entry which is preliminary data.</text>
</comment>
<keyword evidence="4" id="KW-1185">Reference proteome</keyword>
<sequence length="290" mass="33187">MSMCKRPAFLSAACDNGWELDPNTRECFKFGNEKKTWNGSRAACQKLGGDLATVKSPDEQMYIYNRVRRITGSRGCWIGASDTTTENIWKGVDGSPIIYTDWGQDEPNNLYAADNCASISLGPSPNQGRWNDQNCTLMFPYVCRKSVSDLIPSSRTMTASTLTAITKEVETPEDKDYSDYDHLPPTTMAWESPCGYMLEPIHFEEFCYEINDLLATWQDARTRCQRDGGDLLSITTKNEQLYIEGRLKSRMLRNYWIGANDHGTEGRWKWSNGDPYFYFNWDSGRNYTFI</sequence>
<dbReference type="InterPro" id="IPR016186">
    <property type="entry name" value="C-type_lectin-like/link_sf"/>
</dbReference>
<gene>
    <name evidence="3" type="ORF">CHS0354_010573</name>
</gene>
<dbReference type="Gene3D" id="3.10.100.10">
    <property type="entry name" value="Mannose-Binding Protein A, subunit A"/>
    <property type="match status" value="2"/>
</dbReference>
<reference evidence="3" key="3">
    <citation type="submission" date="2023-05" db="EMBL/GenBank/DDBJ databases">
        <authorList>
            <person name="Smith C.H."/>
        </authorList>
    </citation>
    <scope>NUCLEOTIDE SEQUENCE</scope>
    <source>
        <strain evidence="3">CHS0354</strain>
        <tissue evidence="3">Mantle</tissue>
    </source>
</reference>
<evidence type="ECO:0000313" key="4">
    <source>
        <dbReference type="Proteomes" id="UP001195483"/>
    </source>
</evidence>
<dbReference type="Pfam" id="PF00059">
    <property type="entry name" value="Lectin_C"/>
    <property type="match status" value="2"/>
</dbReference>
<feature type="domain" description="C-type lectin" evidence="2">
    <location>
        <begin position="23"/>
        <end position="144"/>
    </location>
</feature>
<organism evidence="3 4">
    <name type="scientific">Potamilus streckersoni</name>
    <dbReference type="NCBI Taxonomy" id="2493646"/>
    <lineage>
        <taxon>Eukaryota</taxon>
        <taxon>Metazoa</taxon>
        <taxon>Spiralia</taxon>
        <taxon>Lophotrochozoa</taxon>
        <taxon>Mollusca</taxon>
        <taxon>Bivalvia</taxon>
        <taxon>Autobranchia</taxon>
        <taxon>Heteroconchia</taxon>
        <taxon>Palaeoheterodonta</taxon>
        <taxon>Unionida</taxon>
        <taxon>Unionoidea</taxon>
        <taxon>Unionidae</taxon>
        <taxon>Ambleminae</taxon>
        <taxon>Lampsilini</taxon>
        <taxon>Potamilus</taxon>
    </lineage>
</organism>
<dbReference type="SUPFAM" id="SSF56436">
    <property type="entry name" value="C-type lectin-like"/>
    <property type="match status" value="2"/>
</dbReference>
<accession>A0AAE0VPU5</accession>
<dbReference type="InterPro" id="IPR001304">
    <property type="entry name" value="C-type_lectin-like"/>
</dbReference>
<dbReference type="Proteomes" id="UP001195483">
    <property type="component" value="Unassembled WGS sequence"/>
</dbReference>
<name>A0AAE0VPU5_9BIVA</name>
<dbReference type="InterPro" id="IPR016187">
    <property type="entry name" value="CTDL_fold"/>
</dbReference>
<keyword evidence="1" id="KW-1015">Disulfide bond</keyword>
<dbReference type="AlphaFoldDB" id="A0AAE0VPU5"/>
<dbReference type="InterPro" id="IPR018378">
    <property type="entry name" value="C-type_lectin_CS"/>
</dbReference>